<evidence type="ECO:0000256" key="3">
    <source>
        <dbReference type="SAM" id="SignalP"/>
    </source>
</evidence>
<gene>
    <name evidence="4" type="ORF">Moror_152</name>
</gene>
<dbReference type="EMBL" id="AWSO01000002">
    <property type="protein sequence ID" value="ESK98402.1"/>
    <property type="molecule type" value="Genomic_DNA"/>
</dbReference>
<evidence type="ECO:0000313" key="5">
    <source>
        <dbReference type="Proteomes" id="UP000017559"/>
    </source>
</evidence>
<feature type="transmembrane region" description="Helical" evidence="2">
    <location>
        <begin position="240"/>
        <end position="263"/>
    </location>
</feature>
<dbReference type="KEGG" id="mrr:Moror_152"/>
<dbReference type="OrthoDB" id="2756540at2759"/>
<feature type="compositionally biased region" description="Low complexity" evidence="1">
    <location>
        <begin position="193"/>
        <end position="207"/>
    </location>
</feature>
<feature type="region of interest" description="Disordered" evidence="1">
    <location>
        <begin position="178"/>
        <end position="232"/>
    </location>
</feature>
<name>V2XXA8_MONRO</name>
<evidence type="ECO:0000256" key="2">
    <source>
        <dbReference type="SAM" id="Phobius"/>
    </source>
</evidence>
<keyword evidence="2" id="KW-0472">Membrane</keyword>
<comment type="caution">
    <text evidence="4">The sequence shown here is derived from an EMBL/GenBank/DDBJ whole genome shotgun (WGS) entry which is preliminary data.</text>
</comment>
<evidence type="ECO:0000313" key="4">
    <source>
        <dbReference type="EMBL" id="ESK98402.1"/>
    </source>
</evidence>
<accession>V2XXA8</accession>
<keyword evidence="5" id="KW-1185">Reference proteome</keyword>
<keyword evidence="2" id="KW-1133">Transmembrane helix</keyword>
<evidence type="ECO:0000256" key="1">
    <source>
        <dbReference type="SAM" id="MobiDB-lite"/>
    </source>
</evidence>
<keyword evidence="3" id="KW-0732">Signal</keyword>
<proteinExistence type="predicted"/>
<dbReference type="AlphaFoldDB" id="V2XXA8"/>
<keyword evidence="2" id="KW-0812">Transmembrane</keyword>
<organism evidence="4 5">
    <name type="scientific">Moniliophthora roreri (strain MCA 2997)</name>
    <name type="common">Cocoa frosty pod rot fungus</name>
    <name type="synonym">Crinipellis roreri</name>
    <dbReference type="NCBI Taxonomy" id="1381753"/>
    <lineage>
        <taxon>Eukaryota</taxon>
        <taxon>Fungi</taxon>
        <taxon>Dikarya</taxon>
        <taxon>Basidiomycota</taxon>
        <taxon>Agaricomycotina</taxon>
        <taxon>Agaricomycetes</taxon>
        <taxon>Agaricomycetidae</taxon>
        <taxon>Agaricales</taxon>
        <taxon>Marasmiineae</taxon>
        <taxon>Marasmiaceae</taxon>
        <taxon>Moniliophthora</taxon>
    </lineage>
</organism>
<feature type="region of interest" description="Disordered" evidence="1">
    <location>
        <begin position="270"/>
        <end position="354"/>
    </location>
</feature>
<feature type="chain" id="PRO_5004712623" evidence="3">
    <location>
        <begin position="22"/>
        <end position="354"/>
    </location>
</feature>
<feature type="signal peptide" evidence="3">
    <location>
        <begin position="1"/>
        <end position="21"/>
    </location>
</feature>
<dbReference type="Proteomes" id="UP000017559">
    <property type="component" value="Unassembled WGS sequence"/>
</dbReference>
<feature type="compositionally biased region" description="Low complexity" evidence="1">
    <location>
        <begin position="214"/>
        <end position="232"/>
    </location>
</feature>
<sequence>MIHVLISLILVSLYCTSTARAQRNLTLRFGDPALTFLPGWRTSTEQAPRSQFLLFNDIAVALEADISGFASKIIYTGLKRTGGAQYGVCLNCNDSGSILVFDGHDDNLDTDSQAIPTTIFELSLNPNRANTLTLINLPDNRFGGDSQLTFDSLTIMVDDGNQSTSSILSSTSSSSASATLTRESSVSNTGTMSSLTSATSTTLASSSQNPTMFTPGSTSTTSASSGPEPVNAASNARNSIIAIISIFVVLGIASLLVGLSFYLRRRSARRKSRMPRYPFNPAVQSGTDEPLKRFPSIRSPSPYAPRMTTSSSPGPLAAAGRSRPEARLPDPYPYPFSQRPIAGPIRPNRRLEDA</sequence>
<protein>
    <submittedName>
        <fullName evidence="4">Uncharacterized protein</fullName>
    </submittedName>
</protein>
<dbReference type="HOGENOM" id="CLU_783226_0_0_1"/>
<reference evidence="4 5" key="1">
    <citation type="journal article" date="2014" name="BMC Genomics">
        <title>Genome and secretome analysis of the hemibiotrophic fungal pathogen, Moniliophthora roreri, which causes frosty pod rot disease of cacao: mechanisms of the biotrophic and necrotrophic phases.</title>
        <authorList>
            <person name="Meinhardt L.W."/>
            <person name="Costa G.G.L."/>
            <person name="Thomazella D.P.T."/>
            <person name="Teixeira P.J.P.L."/>
            <person name="Carazzolle M.F."/>
            <person name="Schuster S.C."/>
            <person name="Carlson J.E."/>
            <person name="Guiltinan M.J."/>
            <person name="Mieczkowski P."/>
            <person name="Farmer A."/>
            <person name="Ramaraj T."/>
            <person name="Crozier J."/>
            <person name="Davis R.E."/>
            <person name="Shao J."/>
            <person name="Melnick R.L."/>
            <person name="Pereira G.A.G."/>
            <person name="Bailey B.A."/>
        </authorList>
    </citation>
    <scope>NUCLEOTIDE SEQUENCE [LARGE SCALE GENOMIC DNA]</scope>
    <source>
        <strain evidence="4 5">MCA 2997</strain>
    </source>
</reference>